<dbReference type="Pfam" id="PF13439">
    <property type="entry name" value="Glyco_transf_4"/>
    <property type="match status" value="1"/>
</dbReference>
<dbReference type="Pfam" id="PF13692">
    <property type="entry name" value="Glyco_trans_1_4"/>
    <property type="match status" value="1"/>
</dbReference>
<dbReference type="Proteomes" id="UP000809337">
    <property type="component" value="Unassembled WGS sequence"/>
</dbReference>
<dbReference type="EMBL" id="JAFBWN010000003">
    <property type="protein sequence ID" value="MBM2354375.1"/>
    <property type="molecule type" value="Genomic_DNA"/>
</dbReference>
<evidence type="ECO:0000313" key="3">
    <source>
        <dbReference type="Proteomes" id="UP000809337"/>
    </source>
</evidence>
<dbReference type="RefSeq" id="WP_231033400.1">
    <property type="nucleotide sequence ID" value="NZ_JAJNGX010000003.1"/>
</dbReference>
<dbReference type="PANTHER" id="PTHR45947:SF3">
    <property type="entry name" value="SULFOQUINOVOSYL TRANSFERASE SQD2"/>
    <property type="match status" value="1"/>
</dbReference>
<feature type="domain" description="Glycosyltransferase subfamily 4-like N-terminal" evidence="1">
    <location>
        <begin position="35"/>
        <end position="151"/>
    </location>
</feature>
<name>A0A9Q2RV21_9RHOB</name>
<dbReference type="InterPro" id="IPR028098">
    <property type="entry name" value="Glyco_trans_4-like_N"/>
</dbReference>
<dbReference type="Gene3D" id="3.40.50.2000">
    <property type="entry name" value="Glycogen Phosphorylase B"/>
    <property type="match status" value="2"/>
</dbReference>
<reference evidence="2" key="1">
    <citation type="submission" date="2021-01" db="EMBL/GenBank/DDBJ databases">
        <title>Diatom-associated Roseobacters Show Island Model of Population Structure.</title>
        <authorList>
            <person name="Qu L."/>
            <person name="Feng X."/>
            <person name="Chen Y."/>
            <person name="Li L."/>
            <person name="Wang X."/>
            <person name="Hu Z."/>
            <person name="Wang H."/>
            <person name="Luo H."/>
        </authorList>
    </citation>
    <scope>NUCLEOTIDE SEQUENCE</scope>
    <source>
        <strain evidence="2">SM26-45</strain>
    </source>
</reference>
<dbReference type="AlphaFoldDB" id="A0A9Q2RV21"/>
<evidence type="ECO:0000313" key="2">
    <source>
        <dbReference type="EMBL" id="MBM2354375.1"/>
    </source>
</evidence>
<accession>A0A9Q2RV21</accession>
<evidence type="ECO:0000259" key="1">
    <source>
        <dbReference type="Pfam" id="PF13439"/>
    </source>
</evidence>
<sequence length="329" mass="35580">MTRLRVLHLVDDTTAGGVMRVLDHILTAPALAEQADHSLRCVKRGSLLSARLDADVIVSHLAISWRALPMLVALRLTHPRTPLIHVEHSYTDHFTRHNVTRKGRFATLLRTAYALFNHVVAVSHAQGAWLVGTGAVKPAALSVIQSCVDLSAFRALAAPVGPVRVIGAIGRLDDQKGFDILVRAFRRTTNPDIALHIYGEGAQEGSLRALAEDDPRIRFKGFAPDPVAAMAAVDAVAMPSRWEAYGLVAIEALAAQRPLLVNGIDGLSDHIPNGAREVAVQDLRSWQEALENLTDANAPTGRPNAASSELPEHIFEAAWIALLNRARLG</sequence>
<dbReference type="SUPFAM" id="SSF53756">
    <property type="entry name" value="UDP-Glycosyltransferase/glycogen phosphorylase"/>
    <property type="match status" value="1"/>
</dbReference>
<gene>
    <name evidence="2" type="ORF">JQX14_07490</name>
</gene>
<dbReference type="PANTHER" id="PTHR45947">
    <property type="entry name" value="SULFOQUINOVOSYL TRANSFERASE SQD2"/>
    <property type="match status" value="1"/>
</dbReference>
<dbReference type="InterPro" id="IPR050194">
    <property type="entry name" value="Glycosyltransferase_grp1"/>
</dbReference>
<comment type="caution">
    <text evidence="2">The sequence shown here is derived from an EMBL/GenBank/DDBJ whole genome shotgun (WGS) entry which is preliminary data.</text>
</comment>
<protein>
    <submittedName>
        <fullName evidence="2">Glycosyltransferase</fullName>
    </submittedName>
</protein>
<organism evidence="2 3">
    <name type="scientific">Pseudosulfitobacter pseudonitzschiae</name>
    <dbReference type="NCBI Taxonomy" id="1402135"/>
    <lineage>
        <taxon>Bacteria</taxon>
        <taxon>Pseudomonadati</taxon>
        <taxon>Pseudomonadota</taxon>
        <taxon>Alphaproteobacteria</taxon>
        <taxon>Rhodobacterales</taxon>
        <taxon>Roseobacteraceae</taxon>
        <taxon>Pseudosulfitobacter</taxon>
    </lineage>
</organism>
<proteinExistence type="predicted"/>
<dbReference type="GO" id="GO:0016757">
    <property type="term" value="F:glycosyltransferase activity"/>
    <property type="evidence" value="ECO:0007669"/>
    <property type="project" value="TreeGrafter"/>
</dbReference>